<evidence type="ECO:0000313" key="10">
    <source>
        <dbReference type="Proteomes" id="UP001472677"/>
    </source>
</evidence>
<feature type="compositionally biased region" description="Basic and acidic residues" evidence="7">
    <location>
        <begin position="1074"/>
        <end position="1086"/>
    </location>
</feature>
<feature type="region of interest" description="Disordered" evidence="7">
    <location>
        <begin position="1308"/>
        <end position="1354"/>
    </location>
</feature>
<name>A0ABR2DPD9_9ROSI</name>
<comment type="caution">
    <text evidence="9">The sequence shown here is derived from an EMBL/GenBank/DDBJ whole genome shotgun (WGS) entry which is preliminary data.</text>
</comment>
<dbReference type="InterPro" id="IPR049914">
    <property type="entry name" value="PHD1-3/5-6"/>
</dbReference>
<accession>A0ABR2DPD9</accession>
<evidence type="ECO:0000256" key="3">
    <source>
        <dbReference type="ARBA" id="ARBA00022833"/>
    </source>
</evidence>
<feature type="region of interest" description="Disordered" evidence="7">
    <location>
        <begin position="669"/>
        <end position="694"/>
    </location>
</feature>
<dbReference type="InterPro" id="IPR056280">
    <property type="entry name" value="AIPP2-like_SPOC"/>
</dbReference>
<dbReference type="Gene3D" id="3.30.40.10">
    <property type="entry name" value="Zinc/RING finger domain, C3HC4 (zinc finger)"/>
    <property type="match status" value="1"/>
</dbReference>
<feature type="compositionally biased region" description="Basic and acidic residues" evidence="7">
    <location>
        <begin position="1329"/>
        <end position="1341"/>
    </location>
</feature>
<evidence type="ECO:0000256" key="4">
    <source>
        <dbReference type="ARBA" id="ARBA00023015"/>
    </source>
</evidence>
<dbReference type="PROSITE" id="PS50016">
    <property type="entry name" value="ZF_PHD_2"/>
    <property type="match status" value="1"/>
</dbReference>
<dbReference type="EMBL" id="JBBPBM010000024">
    <property type="protein sequence ID" value="KAK8542855.1"/>
    <property type="molecule type" value="Genomic_DNA"/>
</dbReference>
<dbReference type="PANTHER" id="PTHR33304:SF9">
    <property type="entry name" value="RING_FYVE_PHD ZINC FINGER SUPERFAMILY PROTEIN"/>
    <property type="match status" value="1"/>
</dbReference>
<keyword evidence="5" id="KW-0804">Transcription</keyword>
<dbReference type="Proteomes" id="UP001472677">
    <property type="component" value="Unassembled WGS sequence"/>
</dbReference>
<dbReference type="InterPro" id="IPR001965">
    <property type="entry name" value="Znf_PHD"/>
</dbReference>
<proteinExistence type="predicted"/>
<evidence type="ECO:0000256" key="1">
    <source>
        <dbReference type="ARBA" id="ARBA00022723"/>
    </source>
</evidence>
<dbReference type="PANTHER" id="PTHR33304">
    <property type="match status" value="1"/>
</dbReference>
<sequence length="1354" mass="148474">MAAARAAAIVVMREVQRVEELYNANEILHEPEAGIIYNLQHLLLLLVHLVCTLVSAQMGLKSDDFANEVDPVDVASLHSINKDKIGDSLQHTQREASNLLSVNSNLNSCSENIENKATVGPSGVSDELEDVGTRRTFSNRYDGSKSVEGHDDNICCASRANDANNEDLDIKNSSHSSLSVCSLGSKKVFSSQKLDLSELLSGKEEDAGSNSLRMQSSYSHSLSGKDSIGGGFEISAKIQKCEVDIGNNSDVPLGNGDKSLNEGEQDESTEFVELPDKKETPLQTLSADEGYESDATEDVEVCDICGDAGQEDLLVICSKCSDGAEHTYCMREMLQKVPEGYWLCEECKLVEETETQKQGLDVEGEKANKVGSSTQSLVKRHAENLESALALKQKAVETSMGSPEPLSSNRVCALSQEGSFKDLNKGKVKPYLQNSFGNHSGNDMPENVRSPSVTQLQAPKCTSFKSNSFNSLNSKRKVKLVDEVVLQKQKSAREHASVDSREELSRMMDKSVLFKSTNSGKLNTRESNFRRLSSKYQHAQDQQESKIVREQISLERKSYSKLDLSDSTVSVDKVDKKVIPCADIIFHSSSSNYQETKAVQSDGKQSTLSKSICNLALKGVESAVTSDVVIPSTTGCISSDQKLKQLNWMEEPSSSSSWTAEKQHNHFNGVMSDDTSLSLDSTNQNEKSRESSVSRSSKSVPCVKCKEMSHTVDCCSVSKAFGADQSDSRTYREDIYKGNKLKAAIEAAIRLRPGIRDRASHVPLSISNKTNNMIPVKGIYEGQENLNNQASIGNIKQVNSHSIDVVSAVSSVANRSMRDISILPLASGSAVSKSSAIPEHEYIWQGAFEVHKSGKLPGFSAEIQAHLSTLASPKVLEVVNSFPHKVSLNEVPRLNTWPTHFHDSGPKEDNIALYFFAKDLESYENYKVLLDTMVKNDFALKGAFEGVELLIFPSNQLPENCQRWNALLFLWGVFKGRRVSVRNPNDITQPVDNKSAACDSTCNVVPVTSAVEKACISTDRVGDNKVSSFEQAYVGIKEKMEEQDGKVDTKILPRIATSSTQVDPETKCNNPPPEESKVPDSRSDTELKPCLQATETNSGSVRVEKEEMHVQEDYALLKNCPTETQMAVVVGEIDGDSVKIRDSMDDACANRKNSSVCLQPNNRKRTYLDLTETVSEICTDTSQKLPWSEVKRVSIGEGSDNKMLKTGFSGINQLNSVRDQGTSSYSLVSERHDLCSASSVEEKKCDIACENKVIPKDNGSSEGFFFPVVSHRASEHQLGDNSKPWKQLSVKDEDQVRDASPNLELALGAETRPQDEGISPLVVGTVDKSGNHDKVTGKEEDVSASLSFPFPEKE</sequence>
<organism evidence="9 10">
    <name type="scientific">Hibiscus sabdariffa</name>
    <name type="common">roselle</name>
    <dbReference type="NCBI Taxonomy" id="183260"/>
    <lineage>
        <taxon>Eukaryota</taxon>
        <taxon>Viridiplantae</taxon>
        <taxon>Streptophyta</taxon>
        <taxon>Embryophyta</taxon>
        <taxon>Tracheophyta</taxon>
        <taxon>Spermatophyta</taxon>
        <taxon>Magnoliopsida</taxon>
        <taxon>eudicotyledons</taxon>
        <taxon>Gunneridae</taxon>
        <taxon>Pentapetalae</taxon>
        <taxon>rosids</taxon>
        <taxon>malvids</taxon>
        <taxon>Malvales</taxon>
        <taxon>Malvaceae</taxon>
        <taxon>Malvoideae</taxon>
        <taxon>Hibiscus</taxon>
    </lineage>
</organism>
<feature type="compositionally biased region" description="Low complexity" evidence="7">
    <location>
        <begin position="672"/>
        <end position="682"/>
    </location>
</feature>
<feature type="region of interest" description="Disordered" evidence="7">
    <location>
        <begin position="1056"/>
        <end position="1086"/>
    </location>
</feature>
<dbReference type="InterPro" id="IPR013083">
    <property type="entry name" value="Znf_RING/FYVE/PHD"/>
</dbReference>
<gene>
    <name evidence="9" type="ORF">V6N12_015433</name>
</gene>
<feature type="region of interest" description="Disordered" evidence="7">
    <location>
        <begin position="248"/>
        <end position="271"/>
    </location>
</feature>
<evidence type="ECO:0000256" key="5">
    <source>
        <dbReference type="ARBA" id="ARBA00023163"/>
    </source>
</evidence>
<keyword evidence="2 6" id="KW-0863">Zinc-finger</keyword>
<feature type="domain" description="PHD-type" evidence="8">
    <location>
        <begin position="299"/>
        <end position="350"/>
    </location>
</feature>
<protein>
    <recommendedName>
        <fullName evidence="8">PHD-type domain-containing protein</fullName>
    </recommendedName>
</protein>
<evidence type="ECO:0000256" key="6">
    <source>
        <dbReference type="PROSITE-ProRule" id="PRU00146"/>
    </source>
</evidence>
<dbReference type="InterPro" id="IPR011011">
    <property type="entry name" value="Znf_FYVE_PHD"/>
</dbReference>
<keyword evidence="4" id="KW-0805">Transcription regulation</keyword>
<dbReference type="InterPro" id="IPR019787">
    <property type="entry name" value="Znf_PHD-finger"/>
</dbReference>
<keyword evidence="3" id="KW-0862">Zinc</keyword>
<feature type="compositionally biased region" description="Polar residues" evidence="7">
    <location>
        <begin position="1056"/>
        <end position="1069"/>
    </location>
</feature>
<evidence type="ECO:0000256" key="2">
    <source>
        <dbReference type="ARBA" id="ARBA00022771"/>
    </source>
</evidence>
<dbReference type="SUPFAM" id="SSF57903">
    <property type="entry name" value="FYVE/PHD zinc finger"/>
    <property type="match status" value="1"/>
</dbReference>
<keyword evidence="1" id="KW-0479">Metal-binding</keyword>
<evidence type="ECO:0000259" key="8">
    <source>
        <dbReference type="PROSITE" id="PS50016"/>
    </source>
</evidence>
<evidence type="ECO:0000313" key="9">
    <source>
        <dbReference type="EMBL" id="KAK8542855.1"/>
    </source>
</evidence>
<dbReference type="Pfam" id="PF00628">
    <property type="entry name" value="PHD"/>
    <property type="match status" value="1"/>
</dbReference>
<reference evidence="9 10" key="1">
    <citation type="journal article" date="2024" name="G3 (Bethesda)">
        <title>Genome assembly of Hibiscus sabdariffa L. provides insights into metabolisms of medicinal natural products.</title>
        <authorList>
            <person name="Kim T."/>
        </authorList>
    </citation>
    <scope>NUCLEOTIDE SEQUENCE [LARGE SCALE GENOMIC DNA]</scope>
    <source>
        <strain evidence="9">TK-2024</strain>
        <tissue evidence="9">Old leaves</tissue>
    </source>
</reference>
<dbReference type="SMART" id="SM00249">
    <property type="entry name" value="PHD"/>
    <property type="match status" value="1"/>
</dbReference>
<evidence type="ECO:0000256" key="7">
    <source>
        <dbReference type="SAM" id="MobiDB-lite"/>
    </source>
</evidence>
<dbReference type="Pfam" id="PF23121">
    <property type="entry name" value="SPOC_AIPP2"/>
    <property type="match status" value="1"/>
</dbReference>
<feature type="region of interest" description="Disordered" evidence="7">
    <location>
        <begin position="114"/>
        <end position="144"/>
    </location>
</feature>
<keyword evidence="10" id="KW-1185">Reference proteome</keyword>